<evidence type="ECO:0000256" key="1">
    <source>
        <dbReference type="SAM" id="MobiDB-lite"/>
    </source>
</evidence>
<name>A0A1W9YML3_MYCAI</name>
<evidence type="ECO:0000313" key="3">
    <source>
        <dbReference type="Proteomes" id="UP000192707"/>
    </source>
</evidence>
<comment type="caution">
    <text evidence="2">The sequence shown here is derived from an EMBL/GenBank/DDBJ whole genome shotgun (WGS) entry which is preliminary data.</text>
</comment>
<feature type="non-terminal residue" evidence="2">
    <location>
        <position position="1"/>
    </location>
</feature>
<dbReference type="EMBL" id="MVHG01000442">
    <property type="protein sequence ID" value="ORA00973.1"/>
    <property type="molecule type" value="Genomic_DNA"/>
</dbReference>
<organism evidence="2 3">
    <name type="scientific">Mycobacterium arosiense ATCC BAA-1401 = DSM 45069</name>
    <dbReference type="NCBI Taxonomy" id="1265311"/>
    <lineage>
        <taxon>Bacteria</taxon>
        <taxon>Bacillati</taxon>
        <taxon>Actinomycetota</taxon>
        <taxon>Actinomycetes</taxon>
        <taxon>Mycobacteriales</taxon>
        <taxon>Mycobacteriaceae</taxon>
        <taxon>Mycobacterium</taxon>
        <taxon>Mycobacterium avium complex (MAC)</taxon>
    </lineage>
</organism>
<dbReference type="RefSeq" id="WP_211280885.1">
    <property type="nucleotide sequence ID" value="NZ_MVHG01000442.1"/>
</dbReference>
<sequence>HDQPLSRLRFLKGPPAHRQMVRSVLGACGIATRRLEEFAPMRSSSEEQRQGWLRRAEQLGSQV</sequence>
<reference evidence="2 3" key="1">
    <citation type="submission" date="2016-12" db="EMBL/GenBank/DDBJ databases">
        <title>The new phylogeny of genus Mycobacterium.</title>
        <authorList>
            <person name="Tortoli E."/>
            <person name="Trovato A."/>
            <person name="Cirillo D.M."/>
        </authorList>
    </citation>
    <scope>NUCLEOTIDE SEQUENCE [LARGE SCALE GENOMIC DNA]</scope>
    <source>
        <strain evidence="2 3">DSM 45069</strain>
    </source>
</reference>
<protein>
    <submittedName>
        <fullName evidence="2">NAD(P)H dehydrogenase</fullName>
    </submittedName>
</protein>
<accession>A0A1W9YML3</accession>
<feature type="region of interest" description="Disordered" evidence="1">
    <location>
        <begin position="40"/>
        <end position="63"/>
    </location>
</feature>
<dbReference type="Proteomes" id="UP000192707">
    <property type="component" value="Unassembled WGS sequence"/>
</dbReference>
<feature type="compositionally biased region" description="Basic and acidic residues" evidence="1">
    <location>
        <begin position="40"/>
        <end position="57"/>
    </location>
</feature>
<dbReference type="AlphaFoldDB" id="A0A1W9YML3"/>
<gene>
    <name evidence="2" type="ORF">BST14_29320</name>
</gene>
<evidence type="ECO:0000313" key="2">
    <source>
        <dbReference type="EMBL" id="ORA00973.1"/>
    </source>
</evidence>
<keyword evidence="3" id="KW-1185">Reference proteome</keyword>
<proteinExistence type="predicted"/>